<feature type="domain" description="VWFA" evidence="2">
    <location>
        <begin position="84"/>
        <end position="270"/>
    </location>
</feature>
<reference evidence="3 4" key="2">
    <citation type="submission" date="2023-12" db="EMBL/GenBank/DDBJ databases">
        <authorList>
            <consortium name="Cladostephus spongiosus"/>
            <person name="Lorente B."/>
            <person name="Cabral C."/>
            <person name="Frias J."/>
            <person name="Faria J."/>
            <person name="Toubarro D."/>
        </authorList>
    </citation>
    <scope>NUCLEOTIDE SEQUENCE [LARGE SCALE GENOMIC DNA]</scope>
    <source>
        <strain evidence="3 4">ZMCS4</strain>
    </source>
</reference>
<dbReference type="SUPFAM" id="SSF53300">
    <property type="entry name" value="vWA-like"/>
    <property type="match status" value="1"/>
</dbReference>
<sequence>MKRRNNNVEVFSVAAIDLFASAMGAFMLLMLISIPYFGNLSTNPIKECPVQQVCPVCPEVPACPELPDPSPPTQPQLTKIPTLDLVLVLDITGSMGNEIEDLKSEIIAISKLLVELAESPAIGLVVFGDDGFTRPTRSFPIQPLNQLPKILANFRRIEINMGMGEGENKFDGESVYKGFIAATKLNWRTNAKQKMILLIADDVPHTSQHQPFYDAVKDFSNADDQLFAVLVPEEKDLQQYYGRIANSKRRVLLTDSDHIPLSSQVILALLKGQN</sequence>
<proteinExistence type="predicted"/>
<dbReference type="Gene3D" id="3.40.50.410">
    <property type="entry name" value="von Willebrand factor, type A domain"/>
    <property type="match status" value="1"/>
</dbReference>
<gene>
    <name evidence="3" type="ORF">SNR37_000143</name>
</gene>
<evidence type="ECO:0000313" key="4">
    <source>
        <dbReference type="Proteomes" id="UP001310248"/>
    </source>
</evidence>
<dbReference type="CDD" id="cd00198">
    <property type="entry name" value="vWFA"/>
    <property type="match status" value="1"/>
</dbReference>
<name>A0ABU7G740_9ALTE</name>
<dbReference type="InterPro" id="IPR002035">
    <property type="entry name" value="VWF_A"/>
</dbReference>
<keyword evidence="1" id="KW-0472">Membrane</keyword>
<dbReference type="PROSITE" id="PS50234">
    <property type="entry name" value="VWFA"/>
    <property type="match status" value="1"/>
</dbReference>
<evidence type="ECO:0000256" key="1">
    <source>
        <dbReference type="SAM" id="Phobius"/>
    </source>
</evidence>
<dbReference type="InterPro" id="IPR036465">
    <property type="entry name" value="vWFA_dom_sf"/>
</dbReference>
<comment type="caution">
    <text evidence="3">The sequence shown here is derived from an EMBL/GenBank/DDBJ whole genome shotgun (WGS) entry which is preliminary data.</text>
</comment>
<keyword evidence="1" id="KW-0812">Transmembrane</keyword>
<dbReference type="RefSeq" id="WP_329775868.1">
    <property type="nucleotide sequence ID" value="NZ_JAYDYW010000010.1"/>
</dbReference>
<keyword evidence="1" id="KW-1133">Transmembrane helix</keyword>
<organism evidence="3 4">
    <name type="scientific">Agarivorans aestuarii</name>
    <dbReference type="NCBI Taxonomy" id="1563703"/>
    <lineage>
        <taxon>Bacteria</taxon>
        <taxon>Pseudomonadati</taxon>
        <taxon>Pseudomonadota</taxon>
        <taxon>Gammaproteobacteria</taxon>
        <taxon>Alteromonadales</taxon>
        <taxon>Alteromonadaceae</taxon>
        <taxon>Agarivorans</taxon>
    </lineage>
</organism>
<dbReference type="EMBL" id="JAYDYW010000010">
    <property type="protein sequence ID" value="MEE1674824.1"/>
    <property type="molecule type" value="Genomic_DNA"/>
</dbReference>
<dbReference type="Proteomes" id="UP001310248">
    <property type="component" value="Unassembled WGS sequence"/>
</dbReference>
<evidence type="ECO:0000313" key="3">
    <source>
        <dbReference type="EMBL" id="MEE1674824.1"/>
    </source>
</evidence>
<feature type="transmembrane region" description="Helical" evidence="1">
    <location>
        <begin position="12"/>
        <end position="38"/>
    </location>
</feature>
<reference evidence="4" key="1">
    <citation type="submission" date="2023-07" db="EMBL/GenBank/DDBJ databases">
        <title>Draft genome sequence of Agarivorans aestuarii strain ZMCS4, a CAZymes producing bacteria isolated from the marine brown algae Clodostephus spongiosus.</title>
        <authorList>
            <person name="Lorente B."/>
            <person name="Cabral C."/>
            <person name="Frias J."/>
            <person name="Faria J."/>
            <person name="Toubarro D."/>
        </authorList>
    </citation>
    <scope>NUCLEOTIDE SEQUENCE [LARGE SCALE GENOMIC DNA]</scope>
    <source>
        <strain evidence="4">ZMCS4</strain>
    </source>
</reference>
<dbReference type="Pfam" id="PF00092">
    <property type="entry name" value="VWA"/>
    <property type="match status" value="1"/>
</dbReference>
<evidence type="ECO:0000259" key="2">
    <source>
        <dbReference type="PROSITE" id="PS50234"/>
    </source>
</evidence>
<keyword evidence="4" id="KW-1185">Reference proteome</keyword>
<protein>
    <submittedName>
        <fullName evidence="3">VWA domain-containing protein</fullName>
    </submittedName>
</protein>
<accession>A0ABU7G740</accession>